<keyword evidence="4 13" id="KW-0812">Transmembrane</keyword>
<feature type="domain" description="Plastocyanin-like" evidence="16">
    <location>
        <begin position="22"/>
        <end position="150"/>
    </location>
</feature>
<dbReference type="InterPro" id="IPR008972">
    <property type="entry name" value="Cupredoxin"/>
</dbReference>
<dbReference type="GO" id="GO:0033573">
    <property type="term" value="C:high-affinity iron permease complex"/>
    <property type="evidence" value="ECO:0007669"/>
    <property type="project" value="EnsemblFungi"/>
</dbReference>
<dbReference type="CDD" id="cd13877">
    <property type="entry name" value="CuRO_2_Fet3p_like"/>
    <property type="match status" value="1"/>
</dbReference>
<dbReference type="PROSITE" id="PS00080">
    <property type="entry name" value="MULTICOPPER_OXIDASE2"/>
    <property type="match status" value="1"/>
</dbReference>
<protein>
    <submittedName>
        <fullName evidence="17">Iron transport multicopper oxidase</fullName>
    </submittedName>
</protein>
<dbReference type="CDD" id="cd13899">
    <property type="entry name" value="CuRO_3_Fet3p"/>
    <property type="match status" value="1"/>
</dbReference>
<comment type="similarity">
    <text evidence="2">Belongs to the multicopper oxidase family.</text>
</comment>
<accession>A0A1U7LVI9</accession>
<dbReference type="InterPro" id="IPR011707">
    <property type="entry name" value="Cu-oxidase-like_N"/>
</dbReference>
<dbReference type="InterPro" id="IPR044130">
    <property type="entry name" value="CuRO_2_Fet3-like"/>
</dbReference>
<dbReference type="CDD" id="cd13851">
    <property type="entry name" value="CuRO_1_Fet3p"/>
    <property type="match status" value="1"/>
</dbReference>
<name>A0A1U7LVI9_NEOID</name>
<comment type="subcellular location">
    <subcellularLocation>
        <location evidence="1">Cell membrane</location>
        <topology evidence="1">Single-pass membrane protein</topology>
    </subcellularLocation>
</comment>
<evidence type="ECO:0000313" key="17">
    <source>
        <dbReference type="EMBL" id="OLL26531.1"/>
    </source>
</evidence>
<keyword evidence="9" id="KW-0560">Oxidoreductase</keyword>
<evidence type="ECO:0000256" key="2">
    <source>
        <dbReference type="ARBA" id="ARBA00010609"/>
    </source>
</evidence>
<evidence type="ECO:0000256" key="11">
    <source>
        <dbReference type="ARBA" id="ARBA00023136"/>
    </source>
</evidence>
<dbReference type="OMA" id="WHSHTEH"/>
<dbReference type="InterPro" id="IPR011706">
    <property type="entry name" value="Cu-oxidase_C"/>
</dbReference>
<dbReference type="PROSITE" id="PS00079">
    <property type="entry name" value="MULTICOPPER_OXIDASE1"/>
    <property type="match status" value="2"/>
</dbReference>
<proteinExistence type="inferred from homology"/>
<dbReference type="InterPro" id="IPR033138">
    <property type="entry name" value="Cu_oxidase_CS"/>
</dbReference>
<dbReference type="SUPFAM" id="SSF49503">
    <property type="entry name" value="Cupredoxins"/>
    <property type="match status" value="3"/>
</dbReference>
<keyword evidence="3" id="KW-1003">Cell membrane</keyword>
<gene>
    <name evidence="17" type="ORF">NEOLI_001348</name>
</gene>
<evidence type="ECO:0000256" key="5">
    <source>
        <dbReference type="ARBA" id="ARBA00022723"/>
    </source>
</evidence>
<evidence type="ECO:0000256" key="3">
    <source>
        <dbReference type="ARBA" id="ARBA00022475"/>
    </source>
</evidence>
<evidence type="ECO:0000256" key="10">
    <source>
        <dbReference type="ARBA" id="ARBA00023008"/>
    </source>
</evidence>
<dbReference type="OrthoDB" id="2121828at2759"/>
<evidence type="ECO:0000259" key="14">
    <source>
        <dbReference type="Pfam" id="PF00394"/>
    </source>
</evidence>
<feature type="domain" description="Plastocyanin-like" evidence="15">
    <location>
        <begin position="363"/>
        <end position="493"/>
    </location>
</feature>
<evidence type="ECO:0000256" key="13">
    <source>
        <dbReference type="SAM" id="Phobius"/>
    </source>
</evidence>
<dbReference type="InterPro" id="IPR045087">
    <property type="entry name" value="Cu-oxidase_fam"/>
</dbReference>
<keyword evidence="7" id="KW-0677">Repeat</keyword>
<dbReference type="InterPro" id="IPR001117">
    <property type="entry name" value="Cu-oxidase_2nd"/>
</dbReference>
<sequence>MRLLLFSVSLAAAATVNLDWNVSWVDASPDGYTRKVIGVNGYWPPPTVNVTKGDRVVINATNSLGDENLSLHAHGLFFNGTNSMDGAAGVTQWCIYLKIPMLTPSGIPPGSSILYNYTIVNQAGTFWIHSHVHGQYPDGLRSPFIIHDTEEPYTYDEEYVVTLSDWYHDRMKTLIPVFMNIANPTGAEPVPKSALINDQSGATFSFLKGKTYRLRIVNMSAFAAFNFWLEDHEMSVIEVDGVHTEPRNTTALYITAAQRYSVLVTAKDDTTSNYAMVGSMDTTMFDTVPSGLNPNATAHIVYGTDWPLPKASYISSFPSWDDTTLSPLQPIPPYKYDTQHQLDVKMDVLKDGENYAFFNNITYVPPKVPTLYSVMSSGDQSTDPIIYGPNTNQILLNHMNVVQLVVNNYDPGKHPFHLHGHTFQVISREYGAFDPIKTIDEPKNPLRRDVIYVPPNGHVVLRFVADNPGVWLFHCHIEWHMVSGLVATFIEAPDLIQSTQTIPDSHYAVCAQQKIPTSGNAAANIVNWDDLTGANRDIGELPSGFTAKGYGAMAGCILSAVLGLSAVITYGITGKKNIQTS</sequence>
<keyword evidence="12" id="KW-0325">Glycoprotein</keyword>
<feature type="transmembrane region" description="Helical" evidence="13">
    <location>
        <begin position="550"/>
        <end position="572"/>
    </location>
</feature>
<dbReference type="Pfam" id="PF07732">
    <property type="entry name" value="Cu-oxidase_3"/>
    <property type="match status" value="1"/>
</dbReference>
<dbReference type="AlphaFoldDB" id="A0A1U7LVI9"/>
<evidence type="ECO:0000259" key="15">
    <source>
        <dbReference type="Pfam" id="PF07731"/>
    </source>
</evidence>
<keyword evidence="10" id="KW-0186">Copper</keyword>
<evidence type="ECO:0000256" key="12">
    <source>
        <dbReference type="ARBA" id="ARBA00023180"/>
    </source>
</evidence>
<dbReference type="Proteomes" id="UP000186594">
    <property type="component" value="Unassembled WGS sequence"/>
</dbReference>
<dbReference type="Pfam" id="PF00394">
    <property type="entry name" value="Cu-oxidase"/>
    <property type="match status" value="1"/>
</dbReference>
<dbReference type="STRING" id="1198029.A0A1U7LVI9"/>
<evidence type="ECO:0000259" key="16">
    <source>
        <dbReference type="Pfam" id="PF07732"/>
    </source>
</evidence>
<evidence type="ECO:0000313" key="18">
    <source>
        <dbReference type="Proteomes" id="UP000186594"/>
    </source>
</evidence>
<reference evidence="17 18" key="1">
    <citation type="submission" date="2016-04" db="EMBL/GenBank/DDBJ databases">
        <title>Evolutionary innovation and constraint leading to complex multicellularity in the Ascomycota.</title>
        <authorList>
            <person name="Cisse O."/>
            <person name="Nguyen A."/>
            <person name="Hewitt D.A."/>
            <person name="Jedd G."/>
            <person name="Stajich J.E."/>
        </authorList>
    </citation>
    <scope>NUCLEOTIDE SEQUENCE [LARGE SCALE GENOMIC DNA]</scope>
    <source>
        <strain evidence="17 18">DAH-3</strain>
    </source>
</reference>
<keyword evidence="8 13" id="KW-1133">Transmembrane helix</keyword>
<dbReference type="GO" id="GO:0004322">
    <property type="term" value="F:ferroxidase activity"/>
    <property type="evidence" value="ECO:0007669"/>
    <property type="project" value="EnsemblFungi"/>
</dbReference>
<keyword evidence="6" id="KW-0732">Signal</keyword>
<dbReference type="PANTHER" id="PTHR11709">
    <property type="entry name" value="MULTI-COPPER OXIDASE"/>
    <property type="match status" value="1"/>
</dbReference>
<evidence type="ECO:0000256" key="8">
    <source>
        <dbReference type="ARBA" id="ARBA00022989"/>
    </source>
</evidence>
<dbReference type="GO" id="GO:0010106">
    <property type="term" value="P:cellular response to iron ion starvation"/>
    <property type="evidence" value="ECO:0007669"/>
    <property type="project" value="TreeGrafter"/>
</dbReference>
<dbReference type="PANTHER" id="PTHR11709:SF361">
    <property type="entry name" value="IRON TRANSPORT MULTICOPPER OXIDASE FET3"/>
    <property type="match status" value="1"/>
</dbReference>
<dbReference type="Gene3D" id="2.60.40.420">
    <property type="entry name" value="Cupredoxins - blue copper proteins"/>
    <property type="match status" value="3"/>
</dbReference>
<comment type="caution">
    <text evidence="17">The sequence shown here is derived from an EMBL/GenBank/DDBJ whole genome shotgun (WGS) entry which is preliminary data.</text>
</comment>
<dbReference type="Pfam" id="PF07731">
    <property type="entry name" value="Cu-oxidase_2"/>
    <property type="match status" value="1"/>
</dbReference>
<dbReference type="GO" id="GO:0033215">
    <property type="term" value="P:reductive iron assimilation"/>
    <property type="evidence" value="ECO:0007669"/>
    <property type="project" value="EnsemblFungi"/>
</dbReference>
<keyword evidence="18" id="KW-1185">Reference proteome</keyword>
<dbReference type="FunFam" id="2.60.40.420:FF:000024">
    <property type="entry name" value="FET5p Multicopper oxidase"/>
    <property type="match status" value="1"/>
</dbReference>
<keyword evidence="11 13" id="KW-0472">Membrane</keyword>
<dbReference type="EMBL" id="LXFE01000168">
    <property type="protein sequence ID" value="OLL26531.1"/>
    <property type="molecule type" value="Genomic_DNA"/>
</dbReference>
<feature type="domain" description="Plastocyanin-like" evidence="14">
    <location>
        <begin position="157"/>
        <end position="303"/>
    </location>
</feature>
<organism evidence="17 18">
    <name type="scientific">Neolecta irregularis (strain DAH-3)</name>
    <dbReference type="NCBI Taxonomy" id="1198029"/>
    <lineage>
        <taxon>Eukaryota</taxon>
        <taxon>Fungi</taxon>
        <taxon>Dikarya</taxon>
        <taxon>Ascomycota</taxon>
        <taxon>Taphrinomycotina</taxon>
        <taxon>Neolectales</taxon>
        <taxon>Neolectaceae</taxon>
        <taxon>Neolecta</taxon>
    </lineage>
</organism>
<evidence type="ECO:0000256" key="7">
    <source>
        <dbReference type="ARBA" id="ARBA00022737"/>
    </source>
</evidence>
<evidence type="ECO:0000256" key="6">
    <source>
        <dbReference type="ARBA" id="ARBA00022729"/>
    </source>
</evidence>
<dbReference type="GO" id="GO:0005507">
    <property type="term" value="F:copper ion binding"/>
    <property type="evidence" value="ECO:0007669"/>
    <property type="project" value="InterPro"/>
</dbReference>
<keyword evidence="5" id="KW-0479">Metal-binding</keyword>
<evidence type="ECO:0000256" key="4">
    <source>
        <dbReference type="ARBA" id="ARBA00022692"/>
    </source>
</evidence>
<dbReference type="FunFam" id="2.60.40.420:FF:000025">
    <property type="entry name" value="FET5p Multicopper oxidase"/>
    <property type="match status" value="1"/>
</dbReference>
<evidence type="ECO:0000256" key="1">
    <source>
        <dbReference type="ARBA" id="ARBA00004162"/>
    </source>
</evidence>
<evidence type="ECO:0000256" key="9">
    <source>
        <dbReference type="ARBA" id="ARBA00023002"/>
    </source>
</evidence>
<dbReference type="InterPro" id="IPR002355">
    <property type="entry name" value="Cu_oxidase_Cu_BS"/>
</dbReference>